<sequence length="254" mass="29717">MIENANGAVWKKLIQTCKFFYPKKDLYPVEKFSVYNDESRRIDCSLIIDGKYFEAKYSVPKLWVYNSFNSGSKPTGLPDDVKTVLSKIFKFDLRRLDLRFQSLTFEDYQILTSSGTIKELNFCKVNITHSHGTKVSADKLFDNLYNLEVFKSDRHSLQFEADTAKKIANNLPRLQKLRSFELTKLEEGFDVSSFSDFLMKNETVFVRFDYLWNEFSNAYKQIIEAFIDKILKNPPKILPIIEFPGCDDLKFAEY</sequence>
<evidence type="ECO:0000313" key="2">
    <source>
        <dbReference type="WBParaSite" id="ES5_v2.g11295.t1"/>
    </source>
</evidence>
<proteinExistence type="predicted"/>
<dbReference type="WBParaSite" id="ES5_v2.g11295.t1">
    <property type="protein sequence ID" value="ES5_v2.g11295.t1"/>
    <property type="gene ID" value="ES5_v2.g11295"/>
</dbReference>
<name>A0AC34F2M1_9BILA</name>
<reference evidence="2" key="1">
    <citation type="submission" date="2022-11" db="UniProtKB">
        <authorList>
            <consortium name="WormBaseParasite"/>
        </authorList>
    </citation>
    <scope>IDENTIFICATION</scope>
</reference>
<organism evidence="1 2">
    <name type="scientific">Panagrolaimus sp. ES5</name>
    <dbReference type="NCBI Taxonomy" id="591445"/>
    <lineage>
        <taxon>Eukaryota</taxon>
        <taxon>Metazoa</taxon>
        <taxon>Ecdysozoa</taxon>
        <taxon>Nematoda</taxon>
        <taxon>Chromadorea</taxon>
        <taxon>Rhabditida</taxon>
        <taxon>Tylenchina</taxon>
        <taxon>Panagrolaimomorpha</taxon>
        <taxon>Panagrolaimoidea</taxon>
        <taxon>Panagrolaimidae</taxon>
        <taxon>Panagrolaimus</taxon>
    </lineage>
</organism>
<protein>
    <submittedName>
        <fullName evidence="2">Uncharacterized protein</fullName>
    </submittedName>
</protein>
<accession>A0AC34F2M1</accession>
<dbReference type="Proteomes" id="UP000887579">
    <property type="component" value="Unplaced"/>
</dbReference>
<evidence type="ECO:0000313" key="1">
    <source>
        <dbReference type="Proteomes" id="UP000887579"/>
    </source>
</evidence>